<dbReference type="Pfam" id="PF00069">
    <property type="entry name" value="Pkinase"/>
    <property type="match status" value="1"/>
</dbReference>
<evidence type="ECO:0000256" key="3">
    <source>
        <dbReference type="ARBA" id="ARBA00022679"/>
    </source>
</evidence>
<dbReference type="PROSITE" id="PS00108">
    <property type="entry name" value="PROTEIN_KINASE_ST"/>
    <property type="match status" value="1"/>
</dbReference>
<feature type="compositionally biased region" description="Basic and acidic residues" evidence="9">
    <location>
        <begin position="341"/>
        <end position="358"/>
    </location>
</feature>
<feature type="compositionally biased region" description="Basic and acidic residues" evidence="9">
    <location>
        <begin position="48"/>
        <end position="102"/>
    </location>
</feature>
<dbReference type="EMBL" id="CDMY01000498">
    <property type="protein sequence ID" value="CEM17840.1"/>
    <property type="molecule type" value="Genomic_DNA"/>
</dbReference>
<keyword evidence="5" id="KW-0418">Kinase</keyword>
<organism evidence="11 12">
    <name type="scientific">Vitrella brassicaformis (strain CCMP3155)</name>
    <dbReference type="NCBI Taxonomy" id="1169540"/>
    <lineage>
        <taxon>Eukaryota</taxon>
        <taxon>Sar</taxon>
        <taxon>Alveolata</taxon>
        <taxon>Colpodellida</taxon>
        <taxon>Vitrellaceae</taxon>
        <taxon>Vitrella</taxon>
    </lineage>
</organism>
<feature type="region of interest" description="Disordered" evidence="9">
    <location>
        <begin position="1"/>
        <end position="194"/>
    </location>
</feature>
<dbReference type="Gene3D" id="1.10.510.10">
    <property type="entry name" value="Transferase(Phosphotransferase) domain 1"/>
    <property type="match status" value="1"/>
</dbReference>
<dbReference type="InterPro" id="IPR017441">
    <property type="entry name" value="Protein_kinase_ATP_BS"/>
</dbReference>
<dbReference type="PROSITE" id="PS50011">
    <property type="entry name" value="PROTEIN_KINASE_DOM"/>
    <property type="match status" value="1"/>
</dbReference>
<sequence length="823" mass="92693">MEDGAVQGGGQLKRAHNDPSDEEEDEVSGERLDDGRRHEKHTRHKHRDDRDRGDRKDKKAKKKEREESYEDYHGRRDRGRDRGHERPDSSRRGDRHYDDRRGGGGGGDWRTDGRDDRSSYDDRRERDRRGDRDRRYRDRGELITAADDTMAREPTHYDHGPSIIATEDSYGRDEDLPDAAPMMGAGKEDEEDEAAFLERKRRRREELVKKYQDAAASAACAAAGDGGKGEAEGGDVGVGGVAKRAAEVHLATTVDAVSQHSHGHKVGLSGGGDRIHPTRTGQGQGPLVRMEQEPEKDATKGEGEEGHTSTLEPGEVLAGTEFDHMFENPPTPSSPPESVVDEPKDITADPDRPDKDDGASAAATTAVSSSYLPKELEALKQKLQAEKMRLRNFIIKQKEAYETKRDEEESNDPHAERAGQPQPPLDESDEEIEVDEDEEDMFSANVAKKRVKKVKKRAVQVPLDLNPNLADNWDDQDGYYLARPGEVMDGRYKVLQECVGKGVFSSVVKCLDTVDGVEVAVKVIRNNEMMRQAAKKEMDILRQLNSADKDNKRHVIRLLREFDFRGHLCLVFEWMWGNLRTAVKKYGQGGGLNAHAVHSYTKQLFIALKHLAKQKIMHSDLKPDNILLNERFSSIKICDLGSASDVSENEITAYLVGRFYRAPEIILGCKYDSQIDVWSAACTVFEMATGMWLFPGRSNNDMLKQIMDYKGKFPKSMIRSGKLAVPTHFTEGPDYDFLYRDRDPFTKQEVTRVLHNCPQTKSMGDILMQKTNLQGNAAKVALLKRKVKQLGDLLEKCTALDPAKRLRPHEALDHPYLKEPFSL</sequence>
<dbReference type="FunFam" id="3.30.200.20:FF:000440">
    <property type="entry name" value="CMGC/DYRK/PRP4 protein kinase, variant"/>
    <property type="match status" value="1"/>
</dbReference>
<feature type="compositionally biased region" description="Low complexity" evidence="9">
    <location>
        <begin position="359"/>
        <end position="370"/>
    </location>
</feature>
<gene>
    <name evidence="11" type="ORF">Vbra_2566</name>
</gene>
<feature type="domain" description="Protein kinase" evidence="10">
    <location>
        <begin position="493"/>
        <end position="817"/>
    </location>
</feature>
<keyword evidence="4 8" id="KW-0547">Nucleotide-binding</keyword>
<dbReference type="FunCoup" id="A0A0G4FT85">
    <property type="interactions" value="46"/>
</dbReference>
<dbReference type="VEuPathDB" id="CryptoDB:Vbra_2566"/>
<evidence type="ECO:0000313" key="11">
    <source>
        <dbReference type="EMBL" id="CEM17840.1"/>
    </source>
</evidence>
<dbReference type="InterPro" id="IPR008271">
    <property type="entry name" value="Ser/Thr_kinase_AS"/>
</dbReference>
<evidence type="ECO:0000256" key="8">
    <source>
        <dbReference type="PROSITE-ProRule" id="PRU10141"/>
    </source>
</evidence>
<dbReference type="InterPro" id="IPR050494">
    <property type="entry name" value="Ser_Thr_dual-spec_kinase"/>
</dbReference>
<evidence type="ECO:0000256" key="5">
    <source>
        <dbReference type="ARBA" id="ARBA00022777"/>
    </source>
</evidence>
<feature type="region of interest" description="Disordered" evidence="9">
    <location>
        <begin position="401"/>
        <end position="439"/>
    </location>
</feature>
<name>A0A0G4FT85_VITBC</name>
<dbReference type="Proteomes" id="UP000041254">
    <property type="component" value="Unassembled WGS sequence"/>
</dbReference>
<evidence type="ECO:0000256" key="2">
    <source>
        <dbReference type="ARBA" id="ARBA00022527"/>
    </source>
</evidence>
<dbReference type="SUPFAM" id="SSF56112">
    <property type="entry name" value="Protein kinase-like (PK-like)"/>
    <property type="match status" value="1"/>
</dbReference>
<feature type="compositionally biased region" description="Basic and acidic residues" evidence="9">
    <location>
        <begin position="149"/>
        <end position="159"/>
    </location>
</feature>
<dbReference type="STRING" id="1169540.A0A0G4FT85"/>
<feature type="compositionally biased region" description="Basic and acidic residues" evidence="9">
    <location>
        <begin position="401"/>
        <end position="417"/>
    </location>
</feature>
<dbReference type="PANTHER" id="PTHR24058:SF103">
    <property type="entry name" value="SERINE_THREONINE-PROTEIN KINASE PRP4 HOMOLOG"/>
    <property type="match status" value="1"/>
</dbReference>
<dbReference type="GO" id="GO:0005524">
    <property type="term" value="F:ATP binding"/>
    <property type="evidence" value="ECO:0007669"/>
    <property type="project" value="UniProtKB-UniRule"/>
</dbReference>
<dbReference type="InterPro" id="IPR011009">
    <property type="entry name" value="Kinase-like_dom_sf"/>
</dbReference>
<dbReference type="InterPro" id="IPR000719">
    <property type="entry name" value="Prot_kinase_dom"/>
</dbReference>
<dbReference type="GO" id="GO:0004674">
    <property type="term" value="F:protein serine/threonine kinase activity"/>
    <property type="evidence" value="ECO:0007669"/>
    <property type="project" value="UniProtKB-KW"/>
</dbReference>
<keyword evidence="6 8" id="KW-0067">ATP-binding</keyword>
<comment type="similarity">
    <text evidence="7">Belongs to the protein kinase superfamily. CMGC Ser/Thr protein kinase family.</text>
</comment>
<protein>
    <recommendedName>
        <fullName evidence="1">non-specific serine/threonine protein kinase</fullName>
        <ecNumber evidence="1">2.7.11.1</ecNumber>
    </recommendedName>
</protein>
<evidence type="ECO:0000256" key="4">
    <source>
        <dbReference type="ARBA" id="ARBA00022741"/>
    </source>
</evidence>
<dbReference type="PROSITE" id="PS00107">
    <property type="entry name" value="PROTEIN_KINASE_ATP"/>
    <property type="match status" value="1"/>
</dbReference>
<dbReference type="OrthoDB" id="3967at2759"/>
<dbReference type="OMA" id="DKGEAYD"/>
<feature type="compositionally biased region" description="Acidic residues" evidence="9">
    <location>
        <begin position="426"/>
        <end position="439"/>
    </location>
</feature>
<feature type="region of interest" description="Disordered" evidence="9">
    <location>
        <begin position="254"/>
        <end position="374"/>
    </location>
</feature>
<accession>A0A0G4FT85</accession>
<dbReference type="InParanoid" id="A0A0G4FT85"/>
<dbReference type="PhylomeDB" id="A0A0G4FT85"/>
<feature type="compositionally biased region" description="Basic and acidic residues" evidence="9">
    <location>
        <begin position="28"/>
        <end position="37"/>
    </location>
</feature>
<dbReference type="AlphaFoldDB" id="A0A0G4FT85"/>
<feature type="compositionally biased region" description="Gly residues" evidence="9">
    <location>
        <begin position="1"/>
        <end position="11"/>
    </location>
</feature>
<evidence type="ECO:0000256" key="1">
    <source>
        <dbReference type="ARBA" id="ARBA00012513"/>
    </source>
</evidence>
<dbReference type="FunFam" id="1.10.510.10:FF:000078">
    <property type="entry name" value="Serine/threonine-protein kinase PRP4 homolog"/>
    <property type="match status" value="1"/>
</dbReference>
<feature type="compositionally biased region" description="Basic residues" evidence="9">
    <location>
        <begin position="38"/>
        <end position="47"/>
    </location>
</feature>
<reference evidence="11 12" key="1">
    <citation type="submission" date="2014-11" db="EMBL/GenBank/DDBJ databases">
        <authorList>
            <person name="Zhu J."/>
            <person name="Qi W."/>
            <person name="Song R."/>
        </authorList>
    </citation>
    <scope>NUCLEOTIDE SEQUENCE [LARGE SCALE GENOMIC DNA]</scope>
</reference>
<feature type="compositionally biased region" description="Basic and acidic residues" evidence="9">
    <location>
        <begin position="290"/>
        <end position="307"/>
    </location>
</feature>
<keyword evidence="12" id="KW-1185">Reference proteome</keyword>
<dbReference type="Gene3D" id="3.30.200.20">
    <property type="entry name" value="Phosphorylase Kinase, domain 1"/>
    <property type="match status" value="1"/>
</dbReference>
<keyword evidence="3" id="KW-0808">Transferase</keyword>
<dbReference type="SMART" id="SM00220">
    <property type="entry name" value="S_TKc"/>
    <property type="match status" value="1"/>
</dbReference>
<evidence type="ECO:0000256" key="6">
    <source>
        <dbReference type="ARBA" id="ARBA00022840"/>
    </source>
</evidence>
<evidence type="ECO:0000313" key="12">
    <source>
        <dbReference type="Proteomes" id="UP000041254"/>
    </source>
</evidence>
<dbReference type="EC" id="2.7.11.1" evidence="1"/>
<keyword evidence="2" id="KW-0723">Serine/threonine-protein kinase</keyword>
<evidence type="ECO:0000256" key="9">
    <source>
        <dbReference type="SAM" id="MobiDB-lite"/>
    </source>
</evidence>
<dbReference type="PANTHER" id="PTHR24058">
    <property type="entry name" value="DUAL SPECIFICITY PROTEIN KINASE"/>
    <property type="match status" value="1"/>
</dbReference>
<feature type="binding site" evidence="8">
    <location>
        <position position="522"/>
    </location>
    <ligand>
        <name>ATP</name>
        <dbReference type="ChEBI" id="CHEBI:30616"/>
    </ligand>
</feature>
<evidence type="ECO:0000256" key="7">
    <source>
        <dbReference type="ARBA" id="ARBA00023596"/>
    </source>
</evidence>
<evidence type="ECO:0000259" key="10">
    <source>
        <dbReference type="PROSITE" id="PS50011"/>
    </source>
</evidence>
<proteinExistence type="inferred from homology"/>
<feature type="compositionally biased region" description="Basic and acidic residues" evidence="9">
    <location>
        <begin position="109"/>
        <end position="141"/>
    </location>
</feature>